<evidence type="ECO:0000256" key="3">
    <source>
        <dbReference type="ARBA" id="ARBA00001947"/>
    </source>
</evidence>
<evidence type="ECO:0000259" key="15">
    <source>
        <dbReference type="Pfam" id="PF01179"/>
    </source>
</evidence>
<feature type="domain" description="Copper amine oxidase N2-terminal" evidence="16">
    <location>
        <begin position="20"/>
        <end position="99"/>
    </location>
</feature>
<accession>A0A0D2LLX8</accession>
<evidence type="ECO:0000256" key="12">
    <source>
        <dbReference type="PIRSR" id="PIRSR600269-51"/>
    </source>
</evidence>
<dbReference type="InterPro" id="IPR015800">
    <property type="entry name" value="Cu_amine_oxidase_N2"/>
</dbReference>
<dbReference type="PANTHER" id="PTHR10638">
    <property type="entry name" value="COPPER AMINE OXIDASE"/>
    <property type="match status" value="1"/>
</dbReference>
<comment type="PTM">
    <text evidence="12 13">Topaquinone (TPQ) is generated by copper-dependent autoxidation of a specific tyrosyl residue.</text>
</comment>
<evidence type="ECO:0000259" key="16">
    <source>
        <dbReference type="Pfam" id="PF02727"/>
    </source>
</evidence>
<dbReference type="EC" id="1.4.3.-" evidence="13"/>
<evidence type="ECO:0000256" key="6">
    <source>
        <dbReference type="ARBA" id="ARBA00022723"/>
    </source>
</evidence>
<evidence type="ECO:0000256" key="5">
    <source>
        <dbReference type="ARBA" id="ARBA00011738"/>
    </source>
</evidence>
<evidence type="ECO:0000256" key="14">
    <source>
        <dbReference type="SAM" id="MobiDB-lite"/>
    </source>
</evidence>
<evidence type="ECO:0000256" key="9">
    <source>
        <dbReference type="ARBA" id="ARBA00023008"/>
    </source>
</evidence>
<dbReference type="InterPro" id="IPR016182">
    <property type="entry name" value="Cu_amine_oxidase_N-reg"/>
</dbReference>
<comment type="subunit">
    <text evidence="5">Homodimer.</text>
</comment>
<dbReference type="SUPFAM" id="SSF54416">
    <property type="entry name" value="Amine oxidase N-terminal region"/>
    <property type="match status" value="2"/>
</dbReference>
<dbReference type="GO" id="GO:0005507">
    <property type="term" value="F:copper ion binding"/>
    <property type="evidence" value="ECO:0007669"/>
    <property type="project" value="InterPro"/>
</dbReference>
<organism evidence="18 19">
    <name type="scientific">Monoraphidium neglectum</name>
    <dbReference type="NCBI Taxonomy" id="145388"/>
    <lineage>
        <taxon>Eukaryota</taxon>
        <taxon>Viridiplantae</taxon>
        <taxon>Chlorophyta</taxon>
        <taxon>core chlorophytes</taxon>
        <taxon>Chlorophyceae</taxon>
        <taxon>CS clade</taxon>
        <taxon>Sphaeropleales</taxon>
        <taxon>Selenastraceae</taxon>
        <taxon>Monoraphidium</taxon>
    </lineage>
</organism>
<evidence type="ECO:0000256" key="13">
    <source>
        <dbReference type="RuleBase" id="RU000672"/>
    </source>
</evidence>
<comment type="cofactor">
    <cofactor evidence="1">
        <name>Cu cation</name>
        <dbReference type="ChEBI" id="CHEBI:23378"/>
    </cofactor>
</comment>
<proteinExistence type="inferred from homology"/>
<comment type="similarity">
    <text evidence="4 13">Belongs to the copper/topaquinone oxidase family.</text>
</comment>
<keyword evidence="6 13" id="KW-0479">Metal-binding</keyword>
<dbReference type="SUPFAM" id="SSF49998">
    <property type="entry name" value="Amine oxidase catalytic domain"/>
    <property type="match status" value="1"/>
</dbReference>
<dbReference type="GeneID" id="25726708"/>
<gene>
    <name evidence="18" type="ORF">MNEG_0590</name>
</gene>
<dbReference type="EMBL" id="KK100269">
    <property type="protein sequence ID" value="KIZ07364.1"/>
    <property type="molecule type" value="Genomic_DNA"/>
</dbReference>
<reference evidence="18 19" key="1">
    <citation type="journal article" date="2013" name="BMC Genomics">
        <title>Reconstruction of the lipid metabolism for the microalga Monoraphidium neglectum from its genome sequence reveals characteristics suitable for biofuel production.</title>
        <authorList>
            <person name="Bogen C."/>
            <person name="Al-Dilaimi A."/>
            <person name="Albersmeier A."/>
            <person name="Wichmann J."/>
            <person name="Grundmann M."/>
            <person name="Rupp O."/>
            <person name="Lauersen K.J."/>
            <person name="Blifernez-Klassen O."/>
            <person name="Kalinowski J."/>
            <person name="Goesmann A."/>
            <person name="Mussgnug J.H."/>
            <person name="Kruse O."/>
        </authorList>
    </citation>
    <scope>NUCLEOTIDE SEQUENCE [LARGE SCALE GENOMIC DNA]</scope>
    <source>
        <strain evidence="18 19">SAG 48.87</strain>
    </source>
</reference>
<dbReference type="Pfam" id="PF02727">
    <property type="entry name" value="Cu_amine_oxidN2"/>
    <property type="match status" value="1"/>
</dbReference>
<evidence type="ECO:0000259" key="17">
    <source>
        <dbReference type="Pfam" id="PF02728"/>
    </source>
</evidence>
<feature type="region of interest" description="Disordered" evidence="14">
    <location>
        <begin position="1"/>
        <end position="22"/>
    </location>
</feature>
<dbReference type="Pfam" id="PF01179">
    <property type="entry name" value="Cu_amine_oxid"/>
    <property type="match status" value="1"/>
</dbReference>
<dbReference type="PROSITE" id="PS01164">
    <property type="entry name" value="COPPER_AMINE_OXID_1"/>
    <property type="match status" value="1"/>
</dbReference>
<dbReference type="RefSeq" id="XP_013906383.1">
    <property type="nucleotide sequence ID" value="XM_014050929.1"/>
</dbReference>
<dbReference type="GO" id="GO:0009308">
    <property type="term" value="P:amine metabolic process"/>
    <property type="evidence" value="ECO:0007669"/>
    <property type="project" value="UniProtKB-UniRule"/>
</dbReference>
<evidence type="ECO:0000256" key="4">
    <source>
        <dbReference type="ARBA" id="ARBA00007983"/>
    </source>
</evidence>
<evidence type="ECO:0000256" key="1">
    <source>
        <dbReference type="ARBA" id="ARBA00001935"/>
    </source>
</evidence>
<comment type="cofactor">
    <cofactor evidence="3">
        <name>Zn(2+)</name>
        <dbReference type="ChEBI" id="CHEBI:29105"/>
    </cofactor>
</comment>
<evidence type="ECO:0000313" key="18">
    <source>
        <dbReference type="EMBL" id="KIZ07364.1"/>
    </source>
</evidence>
<protein>
    <recommendedName>
        <fullName evidence="13">Amine oxidase</fullName>
        <ecNumber evidence="13">1.4.3.-</ecNumber>
    </recommendedName>
</protein>
<evidence type="ECO:0000313" key="19">
    <source>
        <dbReference type="Proteomes" id="UP000054498"/>
    </source>
</evidence>
<evidence type="ECO:0000256" key="8">
    <source>
        <dbReference type="ARBA" id="ARBA00023002"/>
    </source>
</evidence>
<keyword evidence="9 13" id="KW-0186">Copper</keyword>
<dbReference type="GO" id="GO:0048038">
    <property type="term" value="F:quinone binding"/>
    <property type="evidence" value="ECO:0007669"/>
    <property type="project" value="InterPro"/>
</dbReference>
<feature type="region of interest" description="Disordered" evidence="14">
    <location>
        <begin position="662"/>
        <end position="686"/>
    </location>
</feature>
<dbReference type="GO" id="GO:0008131">
    <property type="term" value="F:primary methylamine oxidase activity"/>
    <property type="evidence" value="ECO:0007669"/>
    <property type="project" value="InterPro"/>
</dbReference>
<evidence type="ECO:0000256" key="2">
    <source>
        <dbReference type="ARBA" id="ARBA00001936"/>
    </source>
</evidence>
<evidence type="ECO:0000256" key="7">
    <source>
        <dbReference type="ARBA" id="ARBA00022772"/>
    </source>
</evidence>
<dbReference type="PANTHER" id="PTHR10638:SF86">
    <property type="entry name" value="COPPER AMINE OXIDASE 1-RELATED"/>
    <property type="match status" value="1"/>
</dbReference>
<comment type="cofactor">
    <cofactor evidence="13">
        <name>Cu cation</name>
        <dbReference type="ChEBI" id="CHEBI:23378"/>
    </cofactor>
    <text evidence="13">Contains 1 topaquinone per subunit.</text>
</comment>
<dbReference type="KEGG" id="mng:MNEG_0590"/>
<name>A0A0D2LLX8_9CHLO</name>
<feature type="domain" description="Copper amine oxidase catalytic" evidence="15">
    <location>
        <begin position="247"/>
        <end position="658"/>
    </location>
</feature>
<dbReference type="InterPro" id="IPR015798">
    <property type="entry name" value="Cu_amine_oxidase_C"/>
</dbReference>
<evidence type="ECO:0000256" key="11">
    <source>
        <dbReference type="PIRSR" id="PIRSR600269-50"/>
    </source>
</evidence>
<dbReference type="Proteomes" id="UP000054498">
    <property type="component" value="Unassembled WGS sequence"/>
</dbReference>
<dbReference type="Gene3D" id="2.70.98.20">
    <property type="entry name" value="Copper amine oxidase, catalytic domain"/>
    <property type="match status" value="1"/>
</dbReference>
<keyword evidence="10" id="KW-0464">Manganese</keyword>
<dbReference type="InterPro" id="IPR000269">
    <property type="entry name" value="Cu_amine_oxidase"/>
</dbReference>
<evidence type="ECO:0000256" key="10">
    <source>
        <dbReference type="ARBA" id="ARBA00023211"/>
    </source>
</evidence>
<feature type="modified residue" description="2',4',5'-topaquinone" evidence="12">
    <location>
        <position position="408"/>
    </location>
</feature>
<dbReference type="InterPro" id="IPR036460">
    <property type="entry name" value="Cu_amine_oxidase_C_sf"/>
</dbReference>
<dbReference type="InterPro" id="IPR015802">
    <property type="entry name" value="Cu_amine_oxidase_N3"/>
</dbReference>
<dbReference type="NCBIfam" id="NF008559">
    <property type="entry name" value="PRK11504.1"/>
    <property type="match status" value="1"/>
</dbReference>
<keyword evidence="8 13" id="KW-0560">Oxidoreductase</keyword>
<comment type="cofactor">
    <cofactor evidence="2">
        <name>Mn(2+)</name>
        <dbReference type="ChEBI" id="CHEBI:29035"/>
    </cofactor>
</comment>
<dbReference type="InterPro" id="IPR049948">
    <property type="entry name" value="Cu_Am_ox_TPQ-bd"/>
</dbReference>
<feature type="domain" description="Copper amine oxidase N3-terminal" evidence="17">
    <location>
        <begin position="126"/>
        <end position="212"/>
    </location>
</feature>
<dbReference type="Pfam" id="PF02728">
    <property type="entry name" value="Cu_amine_oxidN3"/>
    <property type="match status" value="1"/>
</dbReference>
<feature type="active site" description="Schiff-base intermediate with substrate; via topaquinone" evidence="11">
    <location>
        <position position="408"/>
    </location>
</feature>
<sequence length="686" mass="76231">MEQCGACRAPEPYEGPEGVHPLDQLSPQEVSRATACTRAHAAALGVPGALRFNTVMLQEPAKRDLLAFYNGRGARPPRRAVVWVLNPPHGHLFEGIVDLPSAGGGDRMLRWKLLEGVQPTTTPDDNVLAEEIILADKRVMDMVAERYGITDPNLIIFDPWTLHGTPPGYEGRRLMQGFLYVRKCKDDNEYAHPLDLLPLVDLNLGKVINIECYDKPAKIPPTLVNYHADLANGTTGTGWRSDLRPIDITQPEGPSFTVEGTLVKWQKWQVRLGFTPREGLVLHNVGWQEEGGRVRPILHRASLVEMAVPYGDPNQPYVRKCAFDVGDYGMGFTANSLELGCDCVGHIKYFDGVVNNAKGEPLVIRNAICLHEEDAGMLWKHTDTRLNRVEVRRNRRLVVSQVSTFANYEYAMYWNFYIDGTMSLEMKLTGILSTTYRPLEEKPGNVPFGIDVAPGVIATNHQHLFCVRLDPSIDCAEGGKDLVVSEVNADMLPLGPGNPRGNAFQVNETPLLSVHAAMRDAAPFRSRAWKVKNPAVINPITGQPVGFKLLPTHSTPMLMQPESLVAKRAFFATKHLFVTPHDDEQVFPAGDHVVQSEDCLGLKIWTKEDKPLAGADPVIWHSFGITHLPRLEDFPIMPVEVVGFTFKPWGFHKWNPTLDLPPTRNAASKEDVQAAASAPKLPRPRM</sequence>
<keyword evidence="19" id="KW-1185">Reference proteome</keyword>
<dbReference type="AlphaFoldDB" id="A0A0D2LLX8"/>
<dbReference type="OrthoDB" id="5379943at2759"/>
<feature type="active site" description="Proton acceptor" evidence="11">
    <location>
        <position position="324"/>
    </location>
</feature>
<dbReference type="Gene3D" id="3.10.450.40">
    <property type="match status" value="2"/>
</dbReference>
<dbReference type="STRING" id="145388.A0A0D2LLX8"/>
<keyword evidence="7 11" id="KW-0801">TPQ</keyword>